<evidence type="ECO:0000313" key="1">
    <source>
        <dbReference type="EMBL" id="VFU15533.1"/>
    </source>
</evidence>
<sequence length="117" mass="13279">MNLYMPYSKGGAFYQSGLLNAQDSAYPTLSWAWCESYRYWACLLLISREKNPAASLVIVSDKQGMYGAFSRSFQVYGIIRHMTVFQSSIIDVFPLLSPDNYRKIHYIISSTGGGMHE</sequence>
<proteinExistence type="predicted"/>
<reference evidence="1" key="1">
    <citation type="submission" date="2019-03" db="EMBL/GenBank/DDBJ databases">
        <authorList>
            <person name="Hao L."/>
        </authorList>
    </citation>
    <scope>NUCLEOTIDE SEQUENCE</scope>
</reference>
<gene>
    <name evidence="1" type="ORF">SCFA_420010</name>
</gene>
<dbReference type="AlphaFoldDB" id="A0A485M0Y0"/>
<organism evidence="1">
    <name type="scientific">anaerobic digester metagenome</name>
    <dbReference type="NCBI Taxonomy" id="1263854"/>
    <lineage>
        <taxon>unclassified sequences</taxon>
        <taxon>metagenomes</taxon>
        <taxon>ecological metagenomes</taxon>
    </lineage>
</organism>
<accession>A0A485M0Y0</accession>
<name>A0A485M0Y0_9ZZZZ</name>
<protein>
    <submittedName>
        <fullName evidence="1">Uncharacterized protein</fullName>
    </submittedName>
</protein>
<dbReference type="EMBL" id="CAADRM010000106">
    <property type="protein sequence ID" value="VFU15533.1"/>
    <property type="molecule type" value="Genomic_DNA"/>
</dbReference>